<comment type="caution">
    <text evidence="5">The sequence shown here is derived from an EMBL/GenBank/DDBJ whole genome shotgun (WGS) entry which is preliminary data.</text>
</comment>
<feature type="transmembrane region" description="Helical" evidence="3">
    <location>
        <begin position="7"/>
        <end position="28"/>
    </location>
</feature>
<keyword evidence="6" id="KW-1185">Reference proteome</keyword>
<dbReference type="PROSITE" id="PS51677">
    <property type="entry name" value="NODB"/>
    <property type="match status" value="1"/>
</dbReference>
<comment type="subcellular location">
    <subcellularLocation>
        <location evidence="1">Secreted</location>
    </subcellularLocation>
</comment>
<dbReference type="GO" id="GO:0005975">
    <property type="term" value="P:carbohydrate metabolic process"/>
    <property type="evidence" value="ECO:0007669"/>
    <property type="project" value="InterPro"/>
</dbReference>
<evidence type="ECO:0000256" key="1">
    <source>
        <dbReference type="ARBA" id="ARBA00004613"/>
    </source>
</evidence>
<evidence type="ECO:0000256" key="2">
    <source>
        <dbReference type="ARBA" id="ARBA00022729"/>
    </source>
</evidence>
<dbReference type="Proteomes" id="UP000434036">
    <property type="component" value="Unassembled WGS sequence"/>
</dbReference>
<organism evidence="5 6">
    <name type="scientific">Copranaerobaculum intestinale</name>
    <dbReference type="NCBI Taxonomy" id="2692629"/>
    <lineage>
        <taxon>Bacteria</taxon>
        <taxon>Bacillati</taxon>
        <taxon>Bacillota</taxon>
        <taxon>Erysipelotrichia</taxon>
        <taxon>Erysipelotrichales</taxon>
        <taxon>Erysipelotrichaceae</taxon>
        <taxon>Copranaerobaculum</taxon>
    </lineage>
</organism>
<keyword evidence="3" id="KW-0472">Membrane</keyword>
<keyword evidence="2" id="KW-0732">Signal</keyword>
<dbReference type="GO" id="GO:0016810">
    <property type="term" value="F:hydrolase activity, acting on carbon-nitrogen (but not peptide) bonds"/>
    <property type="evidence" value="ECO:0007669"/>
    <property type="project" value="InterPro"/>
</dbReference>
<dbReference type="InterPro" id="IPR011330">
    <property type="entry name" value="Glyco_hydro/deAcase_b/a-brl"/>
</dbReference>
<evidence type="ECO:0000313" key="6">
    <source>
        <dbReference type="Proteomes" id="UP000434036"/>
    </source>
</evidence>
<dbReference type="PANTHER" id="PTHR34216:SF3">
    <property type="entry name" value="POLY-BETA-1,6-N-ACETYL-D-GLUCOSAMINE N-DEACETYLASE"/>
    <property type="match status" value="1"/>
</dbReference>
<dbReference type="SUPFAM" id="SSF88713">
    <property type="entry name" value="Glycoside hydrolase/deacetylase"/>
    <property type="match status" value="1"/>
</dbReference>
<dbReference type="RefSeq" id="WP_160624759.1">
    <property type="nucleotide sequence ID" value="NZ_WUUQ01000002.1"/>
</dbReference>
<protein>
    <submittedName>
        <fullName evidence="5">Polysaccharide deacetylase family protein</fullName>
    </submittedName>
</protein>
<evidence type="ECO:0000259" key="4">
    <source>
        <dbReference type="PROSITE" id="PS51677"/>
    </source>
</evidence>
<dbReference type="InterPro" id="IPR051398">
    <property type="entry name" value="Polysacch_Deacetylase"/>
</dbReference>
<dbReference type="AlphaFoldDB" id="A0A6N8U523"/>
<evidence type="ECO:0000256" key="3">
    <source>
        <dbReference type="SAM" id="Phobius"/>
    </source>
</evidence>
<gene>
    <name evidence="5" type="ORF">GSF08_05030</name>
</gene>
<dbReference type="Pfam" id="PF01522">
    <property type="entry name" value="Polysacc_deac_1"/>
    <property type="match status" value="1"/>
</dbReference>
<proteinExistence type="predicted"/>
<reference evidence="5 6" key="1">
    <citation type="submission" date="2019-12" db="EMBL/GenBank/DDBJ databases">
        <authorList>
            <person name="Yang R."/>
        </authorList>
    </citation>
    <scope>NUCLEOTIDE SEQUENCE [LARGE SCALE GENOMIC DNA]</scope>
    <source>
        <strain evidence="5 6">DONG20-135</strain>
    </source>
</reference>
<feature type="domain" description="NodB homology" evidence="4">
    <location>
        <begin position="104"/>
        <end position="271"/>
    </location>
</feature>
<dbReference type="EMBL" id="WUUQ01000002">
    <property type="protein sequence ID" value="MXQ73298.1"/>
    <property type="molecule type" value="Genomic_DNA"/>
</dbReference>
<keyword evidence="3" id="KW-0812">Transmembrane</keyword>
<dbReference type="InterPro" id="IPR002509">
    <property type="entry name" value="NODB_dom"/>
</dbReference>
<reference evidence="5 6" key="2">
    <citation type="submission" date="2020-01" db="EMBL/GenBank/DDBJ databases">
        <title>Clostridiaceae sp. nov. isolated from the gut of human by culturomics.</title>
        <authorList>
            <person name="Chang Y."/>
        </authorList>
    </citation>
    <scope>NUCLEOTIDE SEQUENCE [LARGE SCALE GENOMIC DNA]</scope>
    <source>
        <strain evidence="5 6">DONG20-135</strain>
    </source>
</reference>
<dbReference type="Gene3D" id="3.20.20.370">
    <property type="entry name" value="Glycoside hydrolase/deacetylase"/>
    <property type="match status" value="1"/>
</dbReference>
<evidence type="ECO:0000313" key="5">
    <source>
        <dbReference type="EMBL" id="MXQ73298.1"/>
    </source>
</evidence>
<name>A0A6N8U523_9FIRM</name>
<keyword evidence="3" id="KW-1133">Transmembrane helix</keyword>
<dbReference type="PANTHER" id="PTHR34216">
    <property type="match status" value="1"/>
</dbReference>
<sequence length="271" mass="32247">MKKHKILRIAFLMFIIVCFSVVCIMFFMSRETSYRPNTDHIPIIGYHNLAKDEDKNKYWRFDPWTASLSSFEKQMKYLHDHGYQTISLDELYAWKHKKKQFSNKTVVITFDDSYYSTSLLAEPILKKYGFQAATFVIGYSIPKQIQTYDAAKKQHIPITLLKDTKTMKYYSHFYHLHRKIDNEYAINTYTVKELQKDIQSAGEAVSTDYVAYPFGKYNDNVQKALYQESVKMAFSYNQFRSMKRSDPIYELPRYSVNAYTPMFVFQYMINH</sequence>
<accession>A0A6N8U523</accession>
<dbReference type="GO" id="GO:0005576">
    <property type="term" value="C:extracellular region"/>
    <property type="evidence" value="ECO:0007669"/>
    <property type="project" value="UniProtKB-SubCell"/>
</dbReference>